<dbReference type="InterPro" id="IPR052026">
    <property type="entry name" value="ExeA_AAA_ATPase_DNA-bind"/>
</dbReference>
<name>A0A371X328_9HYPH</name>
<dbReference type="Pfam" id="PF13401">
    <property type="entry name" value="AAA_22"/>
    <property type="match status" value="1"/>
</dbReference>
<dbReference type="InterPro" id="IPR036733">
    <property type="entry name" value="B_transposit_C_sf"/>
</dbReference>
<evidence type="ECO:0000259" key="2">
    <source>
        <dbReference type="Pfam" id="PF09077"/>
    </source>
</evidence>
<proteinExistence type="predicted"/>
<reference evidence="4 5" key="1">
    <citation type="submission" date="2018-08" db="EMBL/GenBank/DDBJ databases">
        <title>Fulvimarina sp. 85, whole genome shotgun sequence.</title>
        <authorList>
            <person name="Tuo L."/>
        </authorList>
    </citation>
    <scope>NUCLEOTIDE SEQUENCE [LARGE SCALE GENOMIC DNA]</scope>
    <source>
        <strain evidence="4 5">85</strain>
    </source>
</reference>
<gene>
    <name evidence="4" type="ORF">DYI37_11530</name>
</gene>
<dbReference type="PANTHER" id="PTHR35894:SF5">
    <property type="entry name" value="MU-LIKE PROPHAGE FLUMU DNA TRANSPOSITION PROTEIN B"/>
    <property type="match status" value="1"/>
</dbReference>
<accession>A0A371X328</accession>
<dbReference type="EMBL" id="QURL01000004">
    <property type="protein sequence ID" value="RFC63628.1"/>
    <property type="molecule type" value="Genomic_DNA"/>
</dbReference>
<feature type="domain" description="B transposition protein C-terminal" evidence="2">
    <location>
        <begin position="271"/>
        <end position="346"/>
    </location>
</feature>
<dbReference type="PANTHER" id="PTHR35894">
    <property type="entry name" value="GENERAL SECRETION PATHWAY PROTEIN A-RELATED"/>
    <property type="match status" value="1"/>
</dbReference>
<evidence type="ECO:0000259" key="3">
    <source>
        <dbReference type="Pfam" id="PF13401"/>
    </source>
</evidence>
<dbReference type="SUPFAM" id="SSF47681">
    <property type="entry name" value="C-terminal domain of B transposition protein"/>
    <property type="match status" value="1"/>
</dbReference>
<keyword evidence="5" id="KW-1185">Reference proteome</keyword>
<dbReference type="Pfam" id="PF09077">
    <property type="entry name" value="Phage-MuB_C"/>
    <property type="match status" value="1"/>
</dbReference>
<feature type="compositionally biased region" description="Polar residues" evidence="1">
    <location>
        <begin position="1"/>
        <end position="15"/>
    </location>
</feature>
<sequence>MSEILATSRNGTGTSPGMPAPGSWTQPDFSIQPEEGAGRSAEDYADWRELGPRVIEVAEAQGWTKAETARRIGMPEGTFHQWLFGRYAGRYDGMNTKVRTFLSSIEEMEELTASIPSSPPFVKLRISMEIMDLLAAAQAMKTLVLVSAEAGMGKTVASKQYAAVRSNVFIATMSEDTRTAPAMLSEIAETLDVHQPNMRQIVRSIGKKLARTENTLLVIDEAQNLGDSAINQLRHFVDVYGVGVAIMANSEVYDRFGKNWMNNRHMGQLSSRIFKRMRKTTPTIPDIEAFLGAWKITEKDQVRFLTGVGKKPGALRQIDMTIRLAKMMALGSGREITLADLKAAWTNRDVEGA</sequence>
<dbReference type="OrthoDB" id="8456465at2"/>
<dbReference type="InterPro" id="IPR027417">
    <property type="entry name" value="P-loop_NTPase"/>
</dbReference>
<evidence type="ECO:0000256" key="1">
    <source>
        <dbReference type="SAM" id="MobiDB-lite"/>
    </source>
</evidence>
<dbReference type="Gene3D" id="1.10.260.40">
    <property type="entry name" value="lambda repressor-like DNA-binding domains"/>
    <property type="match status" value="1"/>
</dbReference>
<feature type="domain" description="ORC1/DEAH AAA+ ATPase" evidence="3">
    <location>
        <begin position="141"/>
        <end position="256"/>
    </location>
</feature>
<dbReference type="Proteomes" id="UP000264310">
    <property type="component" value="Unassembled WGS sequence"/>
</dbReference>
<dbReference type="SUPFAM" id="SSF52540">
    <property type="entry name" value="P-loop containing nucleoside triphosphate hydrolases"/>
    <property type="match status" value="1"/>
</dbReference>
<dbReference type="GO" id="GO:0003677">
    <property type="term" value="F:DNA binding"/>
    <property type="evidence" value="ECO:0007669"/>
    <property type="project" value="InterPro"/>
</dbReference>
<dbReference type="GO" id="GO:0016887">
    <property type="term" value="F:ATP hydrolysis activity"/>
    <property type="evidence" value="ECO:0007669"/>
    <property type="project" value="InterPro"/>
</dbReference>
<evidence type="ECO:0000313" key="5">
    <source>
        <dbReference type="Proteomes" id="UP000264310"/>
    </source>
</evidence>
<dbReference type="InterPro" id="IPR009084">
    <property type="entry name" value="B_transpositn_C"/>
</dbReference>
<feature type="region of interest" description="Disordered" evidence="1">
    <location>
        <begin position="1"/>
        <end position="41"/>
    </location>
</feature>
<dbReference type="InterPro" id="IPR049945">
    <property type="entry name" value="AAA_22"/>
</dbReference>
<protein>
    <submittedName>
        <fullName evidence="4">DNA transposition protein</fullName>
    </submittedName>
</protein>
<comment type="caution">
    <text evidence="4">The sequence shown here is derived from an EMBL/GenBank/DDBJ whole genome shotgun (WGS) entry which is preliminary data.</text>
</comment>
<dbReference type="GO" id="GO:0006313">
    <property type="term" value="P:DNA transposition"/>
    <property type="evidence" value="ECO:0007669"/>
    <property type="project" value="InterPro"/>
</dbReference>
<dbReference type="RefSeq" id="WP_116683358.1">
    <property type="nucleotide sequence ID" value="NZ_QURL01000004.1"/>
</dbReference>
<dbReference type="InterPro" id="IPR010982">
    <property type="entry name" value="Lambda_DNA-bd_dom_sf"/>
</dbReference>
<dbReference type="Gene3D" id="3.40.50.300">
    <property type="entry name" value="P-loop containing nucleotide triphosphate hydrolases"/>
    <property type="match status" value="1"/>
</dbReference>
<organism evidence="4 5">
    <name type="scientific">Fulvimarina endophytica</name>
    <dbReference type="NCBI Taxonomy" id="2293836"/>
    <lineage>
        <taxon>Bacteria</taxon>
        <taxon>Pseudomonadati</taxon>
        <taxon>Pseudomonadota</taxon>
        <taxon>Alphaproteobacteria</taxon>
        <taxon>Hyphomicrobiales</taxon>
        <taxon>Aurantimonadaceae</taxon>
        <taxon>Fulvimarina</taxon>
    </lineage>
</organism>
<dbReference type="AlphaFoldDB" id="A0A371X328"/>
<dbReference type="Gene3D" id="1.10.1180.10">
    <property type="entry name" value="B transposition protein, C-terminal domain"/>
    <property type="match status" value="1"/>
</dbReference>
<evidence type="ECO:0000313" key="4">
    <source>
        <dbReference type="EMBL" id="RFC63628.1"/>
    </source>
</evidence>